<dbReference type="Proteomes" id="UP000000763">
    <property type="component" value="Chromosome 7"/>
</dbReference>
<name>Q8H364_ORYSJ</name>
<organism evidence="1 2">
    <name type="scientific">Oryza sativa subsp. japonica</name>
    <name type="common">Rice</name>
    <dbReference type="NCBI Taxonomy" id="39947"/>
    <lineage>
        <taxon>Eukaryota</taxon>
        <taxon>Viridiplantae</taxon>
        <taxon>Streptophyta</taxon>
        <taxon>Embryophyta</taxon>
        <taxon>Tracheophyta</taxon>
        <taxon>Spermatophyta</taxon>
        <taxon>Magnoliopsida</taxon>
        <taxon>Liliopsida</taxon>
        <taxon>Poales</taxon>
        <taxon>Poaceae</taxon>
        <taxon>BOP clade</taxon>
        <taxon>Oryzoideae</taxon>
        <taxon>Oryzeae</taxon>
        <taxon>Oryzinae</taxon>
        <taxon>Oryza</taxon>
        <taxon>Oryza sativa</taxon>
    </lineage>
</organism>
<reference evidence="2" key="1">
    <citation type="journal article" date="2005" name="Nature">
        <title>The map-based sequence of the rice genome.</title>
        <authorList>
            <consortium name="International rice genome sequencing project (IRGSP)"/>
            <person name="Matsumoto T."/>
            <person name="Wu J."/>
            <person name="Kanamori H."/>
            <person name="Katayose Y."/>
            <person name="Fujisawa M."/>
            <person name="Namiki N."/>
            <person name="Mizuno H."/>
            <person name="Yamamoto K."/>
            <person name="Antonio B.A."/>
            <person name="Baba T."/>
            <person name="Sakata K."/>
            <person name="Nagamura Y."/>
            <person name="Aoki H."/>
            <person name="Arikawa K."/>
            <person name="Arita K."/>
            <person name="Bito T."/>
            <person name="Chiden Y."/>
            <person name="Fujitsuka N."/>
            <person name="Fukunaka R."/>
            <person name="Hamada M."/>
            <person name="Harada C."/>
            <person name="Hayashi A."/>
            <person name="Hijishita S."/>
            <person name="Honda M."/>
            <person name="Hosokawa S."/>
            <person name="Ichikawa Y."/>
            <person name="Idonuma A."/>
            <person name="Iijima M."/>
            <person name="Ikeda M."/>
            <person name="Ikeno M."/>
            <person name="Ito K."/>
            <person name="Ito S."/>
            <person name="Ito T."/>
            <person name="Ito Y."/>
            <person name="Ito Y."/>
            <person name="Iwabuchi A."/>
            <person name="Kamiya K."/>
            <person name="Karasawa W."/>
            <person name="Kurita K."/>
            <person name="Katagiri S."/>
            <person name="Kikuta A."/>
            <person name="Kobayashi H."/>
            <person name="Kobayashi N."/>
            <person name="Machita K."/>
            <person name="Maehara T."/>
            <person name="Masukawa M."/>
            <person name="Mizubayashi T."/>
            <person name="Mukai Y."/>
            <person name="Nagasaki H."/>
            <person name="Nagata Y."/>
            <person name="Naito S."/>
            <person name="Nakashima M."/>
            <person name="Nakama Y."/>
            <person name="Nakamichi Y."/>
            <person name="Nakamura M."/>
            <person name="Meguro A."/>
            <person name="Negishi M."/>
            <person name="Ohta I."/>
            <person name="Ohta T."/>
            <person name="Okamoto M."/>
            <person name="Ono N."/>
            <person name="Saji S."/>
            <person name="Sakaguchi M."/>
            <person name="Sakai K."/>
            <person name="Shibata M."/>
            <person name="Shimokawa T."/>
            <person name="Song J."/>
            <person name="Takazaki Y."/>
            <person name="Terasawa K."/>
            <person name="Tsugane M."/>
            <person name="Tsuji K."/>
            <person name="Ueda S."/>
            <person name="Waki K."/>
            <person name="Yamagata H."/>
            <person name="Yamamoto M."/>
            <person name="Yamamoto S."/>
            <person name="Yamane H."/>
            <person name="Yoshiki S."/>
            <person name="Yoshihara R."/>
            <person name="Yukawa K."/>
            <person name="Zhong H."/>
            <person name="Yano M."/>
            <person name="Yuan Q."/>
            <person name="Ouyang S."/>
            <person name="Liu J."/>
            <person name="Jones K.M."/>
            <person name="Gansberger K."/>
            <person name="Moffat K."/>
            <person name="Hill J."/>
            <person name="Bera J."/>
            <person name="Fadrosh D."/>
            <person name="Jin S."/>
            <person name="Johri S."/>
            <person name="Kim M."/>
            <person name="Overton L."/>
            <person name="Reardon M."/>
            <person name="Tsitrin T."/>
            <person name="Vuong H."/>
            <person name="Weaver B."/>
            <person name="Ciecko A."/>
            <person name="Tallon L."/>
            <person name="Jackson J."/>
            <person name="Pai G."/>
            <person name="Aken S.V."/>
            <person name="Utterback T."/>
            <person name="Reidmuller S."/>
            <person name="Feldblyum T."/>
            <person name="Hsiao J."/>
            <person name="Zismann V."/>
            <person name="Iobst S."/>
            <person name="de Vazeille A.R."/>
            <person name="Buell C.R."/>
            <person name="Ying K."/>
            <person name="Li Y."/>
            <person name="Lu T."/>
            <person name="Huang Y."/>
            <person name="Zhao Q."/>
            <person name="Feng Q."/>
            <person name="Zhang L."/>
            <person name="Zhu J."/>
            <person name="Weng Q."/>
            <person name="Mu J."/>
            <person name="Lu Y."/>
            <person name="Fan D."/>
            <person name="Liu Y."/>
            <person name="Guan J."/>
            <person name="Zhang Y."/>
            <person name="Yu S."/>
            <person name="Liu X."/>
            <person name="Zhang Y."/>
            <person name="Hong G."/>
            <person name="Han B."/>
            <person name="Choisne N."/>
            <person name="Demange N."/>
            <person name="Orjeda G."/>
            <person name="Samain S."/>
            <person name="Cattolico L."/>
            <person name="Pelletier E."/>
            <person name="Couloux A."/>
            <person name="Segurens B."/>
            <person name="Wincker P."/>
            <person name="D'Hont A."/>
            <person name="Scarpelli C."/>
            <person name="Weissenbach J."/>
            <person name="Salanoubat M."/>
            <person name="Quetier F."/>
            <person name="Yu Y."/>
            <person name="Kim H.R."/>
            <person name="Rambo T."/>
            <person name="Currie J."/>
            <person name="Collura K."/>
            <person name="Luo M."/>
            <person name="Yang T."/>
            <person name="Ammiraju J.S.S."/>
            <person name="Engler F."/>
            <person name="Soderlund C."/>
            <person name="Wing R.A."/>
            <person name="Palmer L.E."/>
            <person name="de la Bastide M."/>
            <person name="Spiegel L."/>
            <person name="Nascimento L."/>
            <person name="Zutavern T."/>
            <person name="O'Shaughnessy A."/>
            <person name="Dike S."/>
            <person name="Dedhia N."/>
            <person name="Preston R."/>
            <person name="Balija V."/>
            <person name="McCombie W.R."/>
            <person name="Chow T."/>
            <person name="Chen H."/>
            <person name="Chung M."/>
            <person name="Chen C."/>
            <person name="Shaw J."/>
            <person name="Wu H."/>
            <person name="Hsiao K."/>
            <person name="Chao Y."/>
            <person name="Chu M."/>
            <person name="Cheng C."/>
            <person name="Hour A."/>
            <person name="Lee P."/>
            <person name="Lin S."/>
            <person name="Lin Y."/>
            <person name="Liou J."/>
            <person name="Liu S."/>
            <person name="Hsing Y."/>
            <person name="Raghuvanshi S."/>
            <person name="Mohanty A."/>
            <person name="Bharti A.K."/>
            <person name="Gaur A."/>
            <person name="Gupta V."/>
            <person name="Kumar D."/>
            <person name="Ravi V."/>
            <person name="Vij S."/>
            <person name="Kapur A."/>
            <person name="Khurana P."/>
            <person name="Khurana P."/>
            <person name="Khurana J.P."/>
            <person name="Tyagi A.K."/>
            <person name="Gaikwad K."/>
            <person name="Singh A."/>
            <person name="Dalal V."/>
            <person name="Srivastava S."/>
            <person name="Dixit A."/>
            <person name="Pal A.K."/>
            <person name="Ghazi I.A."/>
            <person name="Yadav M."/>
            <person name="Pandit A."/>
            <person name="Bhargava A."/>
            <person name="Sureshbabu K."/>
            <person name="Batra K."/>
            <person name="Sharma T.R."/>
            <person name="Mohapatra T."/>
            <person name="Singh N.K."/>
            <person name="Messing J."/>
            <person name="Nelson A.B."/>
            <person name="Fuks G."/>
            <person name="Kavchok S."/>
            <person name="Keizer G."/>
            <person name="Linton E."/>
            <person name="Llaca V."/>
            <person name="Song R."/>
            <person name="Tanyolac B."/>
            <person name="Young S."/>
            <person name="Ho-Il K."/>
            <person name="Hahn J.H."/>
            <person name="Sangsakoo G."/>
            <person name="Vanavichit A."/>
            <person name="de Mattos Luiz.A.T."/>
            <person name="Zimmer P.D."/>
            <person name="Malone G."/>
            <person name="Dellagostin O."/>
            <person name="de Oliveira A.C."/>
            <person name="Bevan M."/>
            <person name="Bancroft I."/>
            <person name="Minx P."/>
            <person name="Cordum H."/>
            <person name="Wilson R."/>
            <person name="Cheng Z."/>
            <person name="Jin W."/>
            <person name="Jiang J."/>
            <person name="Leong S.A."/>
            <person name="Iwama H."/>
            <person name="Gojobori T."/>
            <person name="Itoh T."/>
            <person name="Niimura Y."/>
            <person name="Fujii Y."/>
            <person name="Habara T."/>
            <person name="Sakai H."/>
            <person name="Sato Y."/>
            <person name="Wilson G."/>
            <person name="Kumar K."/>
            <person name="McCouch S."/>
            <person name="Juretic N."/>
            <person name="Hoen D."/>
            <person name="Wright S."/>
            <person name="Bruskiewich R."/>
            <person name="Bureau T."/>
            <person name="Miyao A."/>
            <person name="Hirochika H."/>
            <person name="Nishikawa T."/>
            <person name="Kadowaki K."/>
            <person name="Sugiura M."/>
            <person name="Burr B."/>
            <person name="Sasaki T."/>
        </authorList>
    </citation>
    <scope>NUCLEOTIDE SEQUENCE [LARGE SCALE GENOMIC DNA]</scope>
    <source>
        <strain evidence="2">cv. Nipponbare</strain>
    </source>
</reference>
<accession>Q8H364</accession>
<dbReference type="AlphaFoldDB" id="Q8H364"/>
<evidence type="ECO:0000313" key="2">
    <source>
        <dbReference type="Proteomes" id="UP000000763"/>
    </source>
</evidence>
<gene>
    <name evidence="1" type="primary">OSJNBa0077F02.117</name>
</gene>
<protein>
    <submittedName>
        <fullName evidence="1">Uncharacterized protein</fullName>
    </submittedName>
</protein>
<dbReference type="EMBL" id="AP005247">
    <property type="protein sequence ID" value="BAC20857.1"/>
    <property type="molecule type" value="Genomic_DNA"/>
</dbReference>
<evidence type="ECO:0000313" key="1">
    <source>
        <dbReference type="EMBL" id="BAC20857.1"/>
    </source>
</evidence>
<proteinExistence type="predicted"/>
<sequence length="93" mass="10750">MAVVEGELSEVPSNRHWDAILDVHAKTWIQRRQDWFGQTTRFSRTRGWPNPAQFRLVASSIAPLRRLVNFGPIHRVNSVFLAHSYISLILDIV</sequence>
<reference evidence="2" key="2">
    <citation type="journal article" date="2008" name="Nucleic Acids Res.">
        <title>The rice annotation project database (RAP-DB): 2008 update.</title>
        <authorList>
            <consortium name="The rice annotation project (RAP)"/>
        </authorList>
    </citation>
    <scope>GENOME REANNOTATION</scope>
    <source>
        <strain evidence="2">cv. Nipponbare</strain>
    </source>
</reference>